<evidence type="ECO:0000256" key="10">
    <source>
        <dbReference type="ARBA" id="ARBA00022991"/>
    </source>
</evidence>
<evidence type="ECO:0000256" key="16">
    <source>
        <dbReference type="SAM" id="Coils"/>
    </source>
</evidence>
<dbReference type="EMBL" id="KJ776827">
    <property type="protein sequence ID" value="AIA19517.1"/>
    <property type="molecule type" value="Genomic_DNA"/>
</dbReference>
<accession>A0A059STL7</accession>
<keyword evidence="11 15" id="KW-0793">Thylakoid</keyword>
<dbReference type="EMBL" id="KF515973">
    <property type="protein sequence ID" value="AHB35354.1"/>
    <property type="molecule type" value="Genomic_DNA"/>
</dbReference>
<keyword evidence="16" id="KW-0175">Coiled coil</keyword>
<keyword evidence="9 15" id="KW-0249">Electron transport</keyword>
<dbReference type="InterPro" id="IPR012128">
    <property type="entry name" value="Phycobilisome_asu/bsu"/>
</dbReference>
<geneLocation type="plastid" evidence="17"/>
<dbReference type="PIRSF" id="PIRSF000081">
    <property type="entry name" value="Phycocyanin"/>
    <property type="match status" value="1"/>
</dbReference>
<protein>
    <submittedName>
        <fullName evidence="17">R-phycoerythrin class I alpha subunit</fullName>
    </submittedName>
</protein>
<evidence type="ECO:0000256" key="9">
    <source>
        <dbReference type="ARBA" id="ARBA00022982"/>
    </source>
</evidence>
<evidence type="ECO:0000313" key="17">
    <source>
        <dbReference type="EMBL" id="AGQ17167.1"/>
    </source>
</evidence>
<organism evidence="17">
    <name type="scientific">Pyropia perforata</name>
    <name type="common">Red alga</name>
    <name type="synonym">Porphyra perforata</name>
    <dbReference type="NCBI Taxonomy" id="182771"/>
    <lineage>
        <taxon>Eukaryota</taxon>
        <taxon>Rhodophyta</taxon>
        <taxon>Bangiophyceae</taxon>
        <taxon>Bangiales</taxon>
        <taxon>Bangiaceae</taxon>
        <taxon>Pyropia</taxon>
    </lineage>
</organism>
<dbReference type="GO" id="GO:0009535">
    <property type="term" value="C:chloroplast thylakoid membrane"/>
    <property type="evidence" value="ECO:0007669"/>
    <property type="project" value="UniProtKB-SubCell"/>
</dbReference>
<feature type="coiled-coil region" evidence="16">
    <location>
        <begin position="24"/>
        <end position="51"/>
    </location>
</feature>
<evidence type="ECO:0000256" key="3">
    <source>
        <dbReference type="ARBA" id="ARBA00022448"/>
    </source>
</evidence>
<dbReference type="InterPro" id="IPR009050">
    <property type="entry name" value="Globin-like_sf"/>
</dbReference>
<evidence type="ECO:0000256" key="2">
    <source>
        <dbReference type="ARBA" id="ARBA00008182"/>
    </source>
</evidence>
<accession>A0A023HQT9</accession>
<keyword evidence="12 15" id="KW-0472">Membrane</keyword>
<dbReference type="SUPFAM" id="SSF46458">
    <property type="entry name" value="Globin-like"/>
    <property type="match status" value="1"/>
</dbReference>
<dbReference type="GO" id="GO:0030089">
    <property type="term" value="C:phycobilisome"/>
    <property type="evidence" value="ECO:0007669"/>
    <property type="project" value="UniProtKB-KW"/>
</dbReference>
<name>A0A023HQT9_PYRPE</name>
<dbReference type="Pfam" id="PF00502">
    <property type="entry name" value="Phycobilisome"/>
    <property type="match status" value="1"/>
</dbReference>
<gene>
    <name evidence="17" type="primary">cpeA</name>
</gene>
<dbReference type="PANTHER" id="PTHR34011:SF4">
    <property type="entry name" value="C-PHYCOCYANIN ALPHA SUBUNIT"/>
    <property type="match status" value="1"/>
</dbReference>
<evidence type="ECO:0000256" key="8">
    <source>
        <dbReference type="ARBA" id="ARBA00022738"/>
    </source>
</evidence>
<dbReference type="EMBL" id="KJ776835">
    <property type="protein sequence ID" value="AIA21189.1"/>
    <property type="molecule type" value="Genomic_DNA"/>
</dbReference>
<dbReference type="EMBL" id="KJ776832">
    <property type="protein sequence ID" value="AIA20562.1"/>
    <property type="molecule type" value="Genomic_DNA"/>
</dbReference>
<comment type="subcellular location">
    <subcellularLocation>
        <location evidence="1 15">Plastid</location>
        <location evidence="1 15">Chloroplast thylakoid membrane</location>
        <topology evidence="1 15">Peripheral membrane protein</topology>
        <orientation evidence="1 15">Stromal side</orientation>
    </subcellularLocation>
</comment>
<dbReference type="EMBL" id="KC904971">
    <property type="protein sequence ID" value="AGQ17167.1"/>
    <property type="molecule type" value="Genomic_DNA"/>
</dbReference>
<keyword evidence="3 15" id="KW-0813">Transport</keyword>
<keyword evidence="8 15" id="KW-0605">Phycobilisome</keyword>
<dbReference type="EMBL" id="KF515972">
    <property type="protein sequence ID" value="AHB35146.1"/>
    <property type="molecule type" value="Genomic_DNA"/>
</dbReference>
<evidence type="ECO:0000256" key="5">
    <source>
        <dbReference type="ARBA" id="ARBA00022531"/>
    </source>
</evidence>
<dbReference type="EMBL" id="KJ776831">
    <property type="protein sequence ID" value="AIA20353.1"/>
    <property type="molecule type" value="Genomic_DNA"/>
</dbReference>
<dbReference type="GO" id="GO:0015979">
    <property type="term" value="P:photosynthesis"/>
    <property type="evidence" value="ECO:0007669"/>
    <property type="project" value="UniProtKB-KW"/>
</dbReference>
<dbReference type="PANTHER" id="PTHR34011">
    <property type="entry name" value="PHYCOBILISOME 32.1 KDA LINKER POLYPEPTIDE, PHYCOCYANIN-ASSOCIATED, ROD 2-RELATED"/>
    <property type="match status" value="1"/>
</dbReference>
<evidence type="ECO:0000256" key="13">
    <source>
        <dbReference type="ARBA" id="ARBA00023307"/>
    </source>
</evidence>
<dbReference type="RefSeq" id="YP_009027652.1">
    <property type="nucleotide sequence ID" value="NC_024050.1"/>
</dbReference>
<keyword evidence="7 15" id="KW-0934">Plastid</keyword>
<dbReference type="EMBL" id="KJ776828">
    <property type="protein sequence ID" value="AIA19726.1"/>
    <property type="molecule type" value="Genomic_DNA"/>
</dbReference>
<keyword evidence="10 15" id="KW-0157">Chromophore</keyword>
<dbReference type="Gene3D" id="1.10.490.20">
    <property type="entry name" value="Phycocyanins"/>
    <property type="match status" value="1"/>
</dbReference>
<proteinExistence type="inferred from homology"/>
<sequence>MKSVITTTISAADAAGRFPSSSDLESVQGNIQRAAARLEAAEKLASNHEAVVKEAGDACFAKYSYLKNPGEAGDSQEKVNKCYRDVDHYMRLVNYCLVVGGTGPVDEWGIAGAREVYRTLNLPTSAYVASFAFARDRLCVPRDMSAQAGVEYAGNLDYIINSLC</sequence>
<keyword evidence="13 15" id="KW-0089">Bile pigment</keyword>
<dbReference type="EMBL" id="KJ776830">
    <property type="protein sequence ID" value="AIA20144.1"/>
    <property type="molecule type" value="Genomic_DNA"/>
</dbReference>
<reference evidence="17" key="1">
    <citation type="journal article" date="2014" name="Sci. Rep.">
        <title>Minimally destructive sampling of type specimens of Pyropia (Bangiales, Rhodophyta) recovers complete plastid and mitochondrial genomes.</title>
        <authorList>
            <person name="Hughey J.R."/>
            <person name="Gabrielson P.W."/>
            <person name="Rohmer L."/>
            <person name="Tortolani J."/>
            <person name="Silva M."/>
            <person name="Miller K.A."/>
            <person name="Young J.D."/>
            <person name="Martell C."/>
            <person name="Ruediger E."/>
        </authorList>
    </citation>
    <scope>NUCLEOTIDE SEQUENCE</scope>
    <source>
        <strain evidence="17">LD 13037</strain>
    </source>
</reference>
<keyword evidence="5 15" id="KW-0602">Photosynthesis</keyword>
<dbReference type="AlphaFoldDB" id="A0A023HQT9"/>
<evidence type="ECO:0000256" key="6">
    <source>
        <dbReference type="ARBA" id="ARBA00022549"/>
    </source>
</evidence>
<evidence type="ECO:0000256" key="15">
    <source>
        <dbReference type="RuleBase" id="RU004438"/>
    </source>
</evidence>
<feature type="binding site" description="covalent" evidence="14">
    <location>
        <position position="82"/>
    </location>
    <ligand>
        <name>(2R,3E)-phycocyanobilin</name>
        <dbReference type="ChEBI" id="CHEBI:85275"/>
        <label>2</label>
    </ligand>
</feature>
<evidence type="ECO:0000256" key="12">
    <source>
        <dbReference type="ARBA" id="ARBA00023136"/>
    </source>
</evidence>
<evidence type="ECO:0000256" key="7">
    <source>
        <dbReference type="ARBA" id="ARBA00022640"/>
    </source>
</evidence>
<keyword evidence="4 15" id="KW-0150">Chloroplast</keyword>
<dbReference type="EMBL" id="KJ776834">
    <property type="protein sequence ID" value="AIA20980.1"/>
    <property type="molecule type" value="Genomic_DNA"/>
</dbReference>
<dbReference type="InterPro" id="IPR038719">
    <property type="entry name" value="Phycobilisome_asu/bsu_sf"/>
</dbReference>
<evidence type="ECO:0000256" key="14">
    <source>
        <dbReference type="PIRSR" id="PIRSR000081-1"/>
    </source>
</evidence>
<comment type="similarity">
    <text evidence="2 15">Belongs to the phycobiliprotein family.</text>
</comment>
<dbReference type="SMR" id="A0A023HQT9"/>
<evidence type="ECO:0000256" key="4">
    <source>
        <dbReference type="ARBA" id="ARBA00022528"/>
    </source>
</evidence>
<dbReference type="EMBL" id="KJ776829">
    <property type="protein sequence ID" value="AIA19935.1"/>
    <property type="molecule type" value="Genomic_DNA"/>
</dbReference>
<dbReference type="CDD" id="cd14769">
    <property type="entry name" value="PE_alpha"/>
    <property type="match status" value="1"/>
</dbReference>
<keyword evidence="6" id="KW-0042">Antenna complex</keyword>
<evidence type="ECO:0000256" key="1">
    <source>
        <dbReference type="ARBA" id="ARBA00004185"/>
    </source>
</evidence>
<dbReference type="GeneID" id="19221740"/>
<evidence type="ECO:0000256" key="11">
    <source>
        <dbReference type="ARBA" id="ARBA00023078"/>
    </source>
</evidence>
<dbReference type="EMBL" id="KJ776833">
    <property type="protein sequence ID" value="AIA20771.1"/>
    <property type="molecule type" value="Genomic_DNA"/>
</dbReference>